<dbReference type="Proteomes" id="UP000005268">
    <property type="component" value="Chromosome"/>
</dbReference>
<dbReference type="PATRIC" id="fig|231023.4.peg.1212"/>
<dbReference type="HOGENOM" id="CLU_196795_0_0_6"/>
<reference evidence="1 2" key="1">
    <citation type="journal article" date="2012" name="J. Bacteriol.">
        <title>Complete Genome Sequence of the Naphthalene-Degrading Pseudomonas putida Strain ND6.</title>
        <authorList>
            <person name="Li S."/>
            <person name="Zhao H."/>
            <person name="Li Y."/>
            <person name="Niu S."/>
            <person name="Cai B."/>
        </authorList>
    </citation>
    <scope>NUCLEOTIDE SEQUENCE [LARGE SCALE GENOMIC DNA]</scope>
    <source>
        <strain evidence="1 2">ND6</strain>
    </source>
</reference>
<dbReference type="AlphaFoldDB" id="I3URK8"/>
<organism evidence="1 2">
    <name type="scientific">Pseudomonas putida ND6</name>
    <dbReference type="NCBI Taxonomy" id="231023"/>
    <lineage>
        <taxon>Bacteria</taxon>
        <taxon>Pseudomonadati</taxon>
        <taxon>Pseudomonadota</taxon>
        <taxon>Gammaproteobacteria</taxon>
        <taxon>Pseudomonadales</taxon>
        <taxon>Pseudomonadaceae</taxon>
        <taxon>Pseudomonas</taxon>
    </lineage>
</organism>
<dbReference type="EMBL" id="CP003588">
    <property type="protein sequence ID" value="AFK68129.1"/>
    <property type="molecule type" value="Genomic_DNA"/>
</dbReference>
<proteinExistence type="predicted"/>
<gene>
    <name evidence="1" type="ORF">YSA_02507</name>
</gene>
<name>I3URK8_PSEPU</name>
<evidence type="ECO:0000313" key="1">
    <source>
        <dbReference type="EMBL" id="AFK68129.1"/>
    </source>
</evidence>
<accession>I3URK8</accession>
<protein>
    <submittedName>
        <fullName evidence="1">Uncharacterized protein</fullName>
    </submittedName>
</protein>
<evidence type="ECO:0000313" key="2">
    <source>
        <dbReference type="Proteomes" id="UP000005268"/>
    </source>
</evidence>
<dbReference type="KEGG" id="ppi:YSA_02507"/>
<sequence length="79" mass="9062">MKCVDAGGGGMHRLVIEVDWQLYQQLENAAQVHHLSLEAECRRRLSGLECRSRYLQALLAEMRADAVEGRWRAHEDEKA</sequence>